<reference evidence="1 2" key="2">
    <citation type="submission" date="2018-11" db="EMBL/GenBank/DDBJ databases">
        <authorList>
            <consortium name="Pathogen Informatics"/>
        </authorList>
    </citation>
    <scope>NUCLEOTIDE SEQUENCE [LARGE SCALE GENOMIC DNA]</scope>
</reference>
<dbReference type="AlphaFoldDB" id="A0A183HKS0"/>
<dbReference type="EMBL" id="UZAJ01008870">
    <property type="protein sequence ID" value="VDO53961.1"/>
    <property type="molecule type" value="Genomic_DNA"/>
</dbReference>
<organism evidence="3">
    <name type="scientific">Onchocerca flexuosa</name>
    <dbReference type="NCBI Taxonomy" id="387005"/>
    <lineage>
        <taxon>Eukaryota</taxon>
        <taxon>Metazoa</taxon>
        <taxon>Ecdysozoa</taxon>
        <taxon>Nematoda</taxon>
        <taxon>Chromadorea</taxon>
        <taxon>Rhabditida</taxon>
        <taxon>Spirurina</taxon>
        <taxon>Spiruromorpha</taxon>
        <taxon>Filarioidea</taxon>
        <taxon>Onchocercidae</taxon>
        <taxon>Onchocerca</taxon>
    </lineage>
</organism>
<keyword evidence="2" id="KW-1185">Reference proteome</keyword>
<evidence type="ECO:0000313" key="2">
    <source>
        <dbReference type="Proteomes" id="UP000267606"/>
    </source>
</evidence>
<dbReference type="Proteomes" id="UP000267606">
    <property type="component" value="Unassembled WGS sequence"/>
</dbReference>
<name>A0A183HKS0_9BILA</name>
<evidence type="ECO:0000313" key="1">
    <source>
        <dbReference type="EMBL" id="VDO53961.1"/>
    </source>
</evidence>
<sequence length="219" mass="24267">MTLEGTPDRDAIYKELRSRAQMQQQMSQTAIPIMSPLAPSVVPPAQINSDEIFRELQQRALGMQIEQDRLEAEQRAEKEKTIDPDVPVVMIADTFPRRPVEEIPEQTPEEITEATISANIAVTTLDGNSGNLPESSDSSSPFFSFLDKEVNENVITLSPDKESEVIVKNDDVKQSAEDDAVHLAIAIANDAQGTMLKQDETAPQSQVNFVQGYFLTNSY</sequence>
<gene>
    <name evidence="1" type="ORF">OFLC_LOCUS8083</name>
</gene>
<reference evidence="3" key="1">
    <citation type="submission" date="2016-06" db="UniProtKB">
        <authorList>
            <consortium name="WormBaseParasite"/>
        </authorList>
    </citation>
    <scope>IDENTIFICATION</scope>
</reference>
<dbReference type="WBParaSite" id="OFLC_0000808101-mRNA-1">
    <property type="protein sequence ID" value="OFLC_0000808101-mRNA-1"/>
    <property type="gene ID" value="OFLC_0000808101"/>
</dbReference>
<proteinExistence type="predicted"/>
<accession>A0A183HKS0</accession>
<evidence type="ECO:0000313" key="3">
    <source>
        <dbReference type="WBParaSite" id="OFLC_0000808101-mRNA-1"/>
    </source>
</evidence>
<protein>
    <submittedName>
        <fullName evidence="1 3">Uncharacterized protein</fullName>
    </submittedName>
</protein>